<evidence type="ECO:0000259" key="4">
    <source>
        <dbReference type="PROSITE" id="PS50893"/>
    </source>
</evidence>
<dbReference type="GO" id="GO:0005524">
    <property type="term" value="F:ATP binding"/>
    <property type="evidence" value="ECO:0007669"/>
    <property type="project" value="UniProtKB-KW"/>
</dbReference>
<organism evidence="5 6">
    <name type="scientific">Clostridium argentinense CDC 2741</name>
    <dbReference type="NCBI Taxonomy" id="1418104"/>
    <lineage>
        <taxon>Bacteria</taxon>
        <taxon>Bacillati</taxon>
        <taxon>Bacillota</taxon>
        <taxon>Clostridia</taxon>
        <taxon>Eubacteriales</taxon>
        <taxon>Clostridiaceae</taxon>
        <taxon>Clostridium</taxon>
    </lineage>
</organism>
<dbReference type="SUPFAM" id="SSF52540">
    <property type="entry name" value="P-loop containing nucleoside triphosphate hydrolases"/>
    <property type="match status" value="2"/>
</dbReference>
<dbReference type="OrthoDB" id="9801441at2"/>
<dbReference type="PROSITE" id="PS00211">
    <property type="entry name" value="ABC_TRANSPORTER_1"/>
    <property type="match status" value="1"/>
</dbReference>
<keyword evidence="6" id="KW-1185">Reference proteome</keyword>
<feature type="domain" description="ABC transporter" evidence="4">
    <location>
        <begin position="4"/>
        <end position="259"/>
    </location>
</feature>
<dbReference type="FunFam" id="3.40.50.300:FF:000011">
    <property type="entry name" value="Putative ABC transporter ATP-binding component"/>
    <property type="match status" value="1"/>
</dbReference>
<evidence type="ECO:0000256" key="1">
    <source>
        <dbReference type="ARBA" id="ARBA00022741"/>
    </source>
</evidence>
<gene>
    <name evidence="5" type="ORF">U732_1410</name>
</gene>
<dbReference type="InterPro" id="IPR032781">
    <property type="entry name" value="ABC_tran_Xtn"/>
</dbReference>
<dbReference type="NCBIfam" id="NF000355">
    <property type="entry name" value="ribo_prot_ABC_F"/>
    <property type="match status" value="1"/>
</dbReference>
<dbReference type="PROSITE" id="PS50893">
    <property type="entry name" value="ABC_TRANSPORTER_2"/>
    <property type="match status" value="2"/>
</dbReference>
<dbReference type="SMART" id="SM00382">
    <property type="entry name" value="AAA"/>
    <property type="match status" value="2"/>
</dbReference>
<feature type="domain" description="ABC transporter" evidence="4">
    <location>
        <begin position="333"/>
        <end position="554"/>
    </location>
</feature>
<dbReference type="RefSeq" id="WP_039632384.1">
    <property type="nucleotide sequence ID" value="NZ_AYSO01000015.1"/>
</dbReference>
<dbReference type="CDD" id="cd03221">
    <property type="entry name" value="ABCF_EF-3"/>
    <property type="match status" value="2"/>
</dbReference>
<reference evidence="5 6" key="1">
    <citation type="journal article" date="2015" name="Infect. Genet. Evol.">
        <title>Genomic sequences of six botulinum neurotoxin-producing strains representing three clostridial species illustrate the mobility and diversity of botulinum neurotoxin genes.</title>
        <authorList>
            <person name="Smith T.J."/>
            <person name="Hill K.K."/>
            <person name="Xie G."/>
            <person name="Foley B.T."/>
            <person name="Williamson C.H."/>
            <person name="Foster J.T."/>
            <person name="Johnson S.L."/>
            <person name="Chertkov O."/>
            <person name="Teshima H."/>
            <person name="Gibbons H.S."/>
            <person name="Johnsky L.A."/>
            <person name="Karavis M.A."/>
            <person name="Smith L.A."/>
        </authorList>
    </citation>
    <scope>NUCLEOTIDE SEQUENCE [LARGE SCALE GENOMIC DNA]</scope>
    <source>
        <strain evidence="5 6">CDC 2741</strain>
    </source>
</reference>
<keyword evidence="3" id="KW-0175">Coiled coil</keyword>
<feature type="coiled-coil region" evidence="3">
    <location>
        <begin position="248"/>
        <end position="282"/>
    </location>
</feature>
<dbReference type="InterPro" id="IPR003439">
    <property type="entry name" value="ABC_transporter-like_ATP-bd"/>
</dbReference>
<dbReference type="InterPro" id="IPR003593">
    <property type="entry name" value="AAA+_ATPase"/>
</dbReference>
<name>A0A0C1R8P8_9CLOT</name>
<accession>A0A0C1R8P8</accession>
<evidence type="ECO:0000256" key="2">
    <source>
        <dbReference type="ARBA" id="ARBA00022840"/>
    </source>
</evidence>
<dbReference type="STRING" id="29341.RSJ17_13175"/>
<dbReference type="InterPro" id="IPR051309">
    <property type="entry name" value="ABCF_ATPase"/>
</dbReference>
<dbReference type="Pfam" id="PF00005">
    <property type="entry name" value="ABC_tran"/>
    <property type="match status" value="2"/>
</dbReference>
<feature type="coiled-coil region" evidence="3">
    <location>
        <begin position="87"/>
        <end position="114"/>
    </location>
</feature>
<dbReference type="PANTHER" id="PTHR42855:SF2">
    <property type="entry name" value="DRUG RESISTANCE ABC TRANSPORTER,ATP-BINDING PROTEIN"/>
    <property type="match status" value="1"/>
</dbReference>
<dbReference type="AlphaFoldDB" id="A0A0C1R8P8"/>
<dbReference type="Pfam" id="PF12848">
    <property type="entry name" value="ABC_tran_Xtn"/>
    <property type="match status" value="1"/>
</dbReference>
<dbReference type="PANTHER" id="PTHR42855">
    <property type="entry name" value="ABC TRANSPORTER ATP-BINDING SUBUNIT"/>
    <property type="match status" value="1"/>
</dbReference>
<evidence type="ECO:0000313" key="6">
    <source>
        <dbReference type="Proteomes" id="UP000031366"/>
    </source>
</evidence>
<comment type="caution">
    <text evidence="5">The sequence shown here is derived from an EMBL/GenBank/DDBJ whole genome shotgun (WGS) entry which is preliminary data.</text>
</comment>
<dbReference type="InterPro" id="IPR017871">
    <property type="entry name" value="ABC_transporter-like_CS"/>
</dbReference>
<keyword evidence="2" id="KW-0067">ATP-binding</keyword>
<proteinExistence type="predicted"/>
<dbReference type="Gene3D" id="3.40.50.300">
    <property type="entry name" value="P-loop containing nucleotide triphosphate hydrolases"/>
    <property type="match status" value="2"/>
</dbReference>
<dbReference type="InterPro" id="IPR027417">
    <property type="entry name" value="P-loop_NTPase"/>
</dbReference>
<dbReference type="GO" id="GO:0016887">
    <property type="term" value="F:ATP hydrolysis activity"/>
    <property type="evidence" value="ECO:0007669"/>
    <property type="project" value="InterPro"/>
</dbReference>
<dbReference type="EMBL" id="AYSO01000015">
    <property type="protein sequence ID" value="KIE46896.1"/>
    <property type="molecule type" value="Genomic_DNA"/>
</dbReference>
<sequence>MIELALNKVSKYYGATMVLEDASFEVHSGERVGLIGRNGCGKSTLLKIIGGIESNDGGMVTVRKDATIGYLDQLPQYNDDFRVIDVLDLAFNEINEIETEMKILENKMSILQEKDLEKVLYKYEELQKSFEILGGYDIEEKLSKICNGLKITESFKNRIFNSLSGGEKTTVILGKILLESPEILLLDEPSNHLDLKSIEWLEDYLKDYKGVSIIVSHDRYFLDRVVNKIVEIEDMVSTVYIGNYSSYVKEKEDNILRMLEAYENQQKKIKSMEKTIKDLREWGKRADNVKFFKRAASMEKWLEKMEKFQRPKIEKENIKLSLEVKNRSGKEVIKIKDLCKKFNDKILLDKANFLLIYGEKVALIGDNGTGKSTLLKILLNNFDKGFNERDYCGDSGMAELGASVKLGYLPQKIKFNNEDNTVLECFREDILITEGKAREYLAKYMFFGEEVFKKVKNLSGGERSRLCLCKLMYDEINLLILDEPTNHLDIDSREVLEECLKEFEGSIFFVSHDRYFINQLCHGIVELNSGKLNSYIGNYDYYKEKKNEEKNKIKIINEKIISKKGYKSIDEDKKSKNKLKNKEKKVEDLEEEITLLEVRLKNIEKEMVSDSIDYESLSILYEEKLFIENSLDELIKKWEQLI</sequence>
<dbReference type="Proteomes" id="UP000031366">
    <property type="component" value="Unassembled WGS sequence"/>
</dbReference>
<feature type="coiled-coil region" evidence="3">
    <location>
        <begin position="539"/>
        <end position="606"/>
    </location>
</feature>
<evidence type="ECO:0000256" key="3">
    <source>
        <dbReference type="SAM" id="Coils"/>
    </source>
</evidence>
<protein>
    <submittedName>
        <fullName evidence="5">Miro-like family protein</fullName>
    </submittedName>
</protein>
<evidence type="ECO:0000313" key="5">
    <source>
        <dbReference type="EMBL" id="KIE46896.1"/>
    </source>
</evidence>
<keyword evidence="1" id="KW-0547">Nucleotide-binding</keyword>